<dbReference type="AlphaFoldDB" id="A0A2W7IRA9"/>
<keyword evidence="3" id="KW-0143">Chaperone</keyword>
<dbReference type="InterPro" id="IPR036714">
    <property type="entry name" value="SDH_sf"/>
</dbReference>
<evidence type="ECO:0000256" key="1">
    <source>
        <dbReference type="ARBA" id="ARBA00008571"/>
    </source>
</evidence>
<comment type="caution">
    <text evidence="4">The sequence shown here is derived from an EMBL/GenBank/DDBJ whole genome shotgun (WGS) entry which is preliminary data.</text>
</comment>
<dbReference type="SUPFAM" id="SSF109910">
    <property type="entry name" value="YgfY-like"/>
    <property type="match status" value="1"/>
</dbReference>
<dbReference type="GO" id="GO:0006099">
    <property type="term" value="P:tricarboxylic acid cycle"/>
    <property type="evidence" value="ECO:0007669"/>
    <property type="project" value="TreeGrafter"/>
</dbReference>
<proteinExistence type="inferred from homology"/>
<protein>
    <recommendedName>
        <fullName evidence="2">FAD assembly factor SdhE</fullName>
    </recommendedName>
</protein>
<dbReference type="Pfam" id="PF03937">
    <property type="entry name" value="Sdh5"/>
    <property type="match status" value="1"/>
</dbReference>
<evidence type="ECO:0000256" key="2">
    <source>
        <dbReference type="ARBA" id="ARBA00019418"/>
    </source>
</evidence>
<sequence>MQLSGFRDSHVGVYATASMTDETDLDPRRRRILFRAWHRGTKETDLIIGGFVRARIAGFSEAELGEIEAILEWQDLDMAEWLSGRRPVPPERATPMFLEMLQTALSGEHAHTGHRPA</sequence>
<dbReference type="Proteomes" id="UP000249688">
    <property type="component" value="Unassembled WGS sequence"/>
</dbReference>
<dbReference type="PANTHER" id="PTHR12469">
    <property type="entry name" value="PROTEIN EMI5 HOMOLOG, MITOCHONDRIAL"/>
    <property type="match status" value="1"/>
</dbReference>
<evidence type="ECO:0000313" key="4">
    <source>
        <dbReference type="EMBL" id="PZW48996.1"/>
    </source>
</evidence>
<keyword evidence="5" id="KW-1185">Reference proteome</keyword>
<evidence type="ECO:0000313" key="5">
    <source>
        <dbReference type="Proteomes" id="UP000249688"/>
    </source>
</evidence>
<comment type="similarity">
    <text evidence="1">Belongs to the SdhE FAD assembly factor family.</text>
</comment>
<dbReference type="InterPro" id="IPR005631">
    <property type="entry name" value="SDH"/>
</dbReference>
<organism evidence="4 5">
    <name type="scientific">Humitalea rosea</name>
    <dbReference type="NCBI Taxonomy" id="990373"/>
    <lineage>
        <taxon>Bacteria</taxon>
        <taxon>Pseudomonadati</taxon>
        <taxon>Pseudomonadota</taxon>
        <taxon>Alphaproteobacteria</taxon>
        <taxon>Acetobacterales</taxon>
        <taxon>Roseomonadaceae</taxon>
        <taxon>Humitalea</taxon>
    </lineage>
</organism>
<gene>
    <name evidence="4" type="ORF">C8P66_10321</name>
</gene>
<dbReference type="Gene3D" id="1.10.150.250">
    <property type="entry name" value="Flavinator of succinate dehydrogenase"/>
    <property type="match status" value="1"/>
</dbReference>
<accession>A0A2W7IRA9</accession>
<evidence type="ECO:0000256" key="3">
    <source>
        <dbReference type="ARBA" id="ARBA00023186"/>
    </source>
</evidence>
<reference evidence="4 5" key="1">
    <citation type="submission" date="2018-06" db="EMBL/GenBank/DDBJ databases">
        <title>Genomic Encyclopedia of Archaeal and Bacterial Type Strains, Phase II (KMG-II): from individual species to whole genera.</title>
        <authorList>
            <person name="Goeker M."/>
        </authorList>
    </citation>
    <scope>NUCLEOTIDE SEQUENCE [LARGE SCALE GENOMIC DNA]</scope>
    <source>
        <strain evidence="4 5">DSM 24525</strain>
    </source>
</reference>
<dbReference type="PANTHER" id="PTHR12469:SF2">
    <property type="entry name" value="SUCCINATE DEHYDROGENASE ASSEMBLY FACTOR 2, MITOCHONDRIAL"/>
    <property type="match status" value="1"/>
</dbReference>
<name>A0A2W7IRA9_9PROT</name>
<dbReference type="EMBL" id="QKYU01000003">
    <property type="protein sequence ID" value="PZW48996.1"/>
    <property type="molecule type" value="Genomic_DNA"/>
</dbReference>